<dbReference type="RefSeq" id="WP_381443721.1">
    <property type="nucleotide sequence ID" value="NZ_JBHSNP010000011.1"/>
</dbReference>
<dbReference type="InterPro" id="IPR011856">
    <property type="entry name" value="tRNA_endonuc-like_dom_sf"/>
</dbReference>
<dbReference type="EMBL" id="JBHSNP010000011">
    <property type="protein sequence ID" value="MFC5603349.1"/>
    <property type="molecule type" value="Genomic_DNA"/>
</dbReference>
<evidence type="ECO:0000259" key="1">
    <source>
        <dbReference type="Pfam" id="PF08722"/>
    </source>
</evidence>
<dbReference type="Pfam" id="PF08722">
    <property type="entry name" value="Tn7_TnsA-like_N"/>
    <property type="match status" value="1"/>
</dbReference>
<accession>A0ABW0TYG5</accession>
<dbReference type="SUPFAM" id="SSF52980">
    <property type="entry name" value="Restriction endonuclease-like"/>
    <property type="match status" value="1"/>
</dbReference>
<keyword evidence="3" id="KW-1185">Reference proteome</keyword>
<sequence length="219" mass="26036">MYKPIIHNASTKFGNNRWKSYSIKIHREVFLFSDLEYDNWLLTECNPNVISFCEQPFEIKLPFKSRIRSSIPDMWVLYDNGDEEIVEVKYLIDLNKPRVIEQIGIQKEWCKANKIRHKVLTDCQIRESAILLSNYKFIIKMLKHKNEFDFDIYAELIRQIQVHSHIGVSELSEQLKLDGRVTLEHIAYLLFRGEICADLSDKHFGPKTEVWCKDETRLR</sequence>
<keyword evidence="2" id="KW-0540">Nuclease</keyword>
<organism evidence="2 3">
    <name type="scientific">Sporosarcina koreensis</name>
    <dbReference type="NCBI Taxonomy" id="334735"/>
    <lineage>
        <taxon>Bacteria</taxon>
        <taxon>Bacillati</taxon>
        <taxon>Bacillota</taxon>
        <taxon>Bacilli</taxon>
        <taxon>Bacillales</taxon>
        <taxon>Caryophanaceae</taxon>
        <taxon>Sporosarcina</taxon>
    </lineage>
</organism>
<protein>
    <submittedName>
        <fullName evidence="2">TnsA endonuclease N-terminal domain-containing protein</fullName>
    </submittedName>
</protein>
<feature type="domain" description="TnsA endonuclease N-terminal" evidence="1">
    <location>
        <begin position="46"/>
        <end position="122"/>
    </location>
</feature>
<keyword evidence="2" id="KW-0378">Hydrolase</keyword>
<evidence type="ECO:0000313" key="3">
    <source>
        <dbReference type="Proteomes" id="UP001596071"/>
    </source>
</evidence>
<dbReference type="InterPro" id="IPR014833">
    <property type="entry name" value="TnsA_N"/>
</dbReference>
<name>A0ABW0TYG5_9BACL</name>
<evidence type="ECO:0000313" key="2">
    <source>
        <dbReference type="EMBL" id="MFC5603349.1"/>
    </source>
</evidence>
<reference evidence="3" key="1">
    <citation type="journal article" date="2019" name="Int. J. Syst. Evol. Microbiol.">
        <title>The Global Catalogue of Microorganisms (GCM) 10K type strain sequencing project: providing services to taxonomists for standard genome sequencing and annotation.</title>
        <authorList>
            <consortium name="The Broad Institute Genomics Platform"/>
            <consortium name="The Broad Institute Genome Sequencing Center for Infectious Disease"/>
            <person name="Wu L."/>
            <person name="Ma J."/>
        </authorList>
    </citation>
    <scope>NUCLEOTIDE SEQUENCE [LARGE SCALE GENOMIC DNA]</scope>
    <source>
        <strain evidence="3">KACC 11299</strain>
    </source>
</reference>
<dbReference type="Gene3D" id="3.40.1350.10">
    <property type="match status" value="1"/>
</dbReference>
<comment type="caution">
    <text evidence="2">The sequence shown here is derived from an EMBL/GenBank/DDBJ whole genome shotgun (WGS) entry which is preliminary data.</text>
</comment>
<keyword evidence="2" id="KW-0255">Endonuclease</keyword>
<proteinExistence type="predicted"/>
<dbReference type="InterPro" id="IPR011335">
    <property type="entry name" value="Restrct_endonuc-II-like"/>
</dbReference>
<dbReference type="GO" id="GO:0004519">
    <property type="term" value="F:endonuclease activity"/>
    <property type="evidence" value="ECO:0007669"/>
    <property type="project" value="UniProtKB-KW"/>
</dbReference>
<gene>
    <name evidence="2" type="ORF">ACFPTP_08935</name>
</gene>
<dbReference type="Proteomes" id="UP001596071">
    <property type="component" value="Unassembled WGS sequence"/>
</dbReference>